<evidence type="ECO:0000313" key="5">
    <source>
        <dbReference type="Proteomes" id="UP000032300"/>
    </source>
</evidence>
<evidence type="ECO:0000256" key="2">
    <source>
        <dbReference type="ARBA" id="ARBA00022679"/>
    </source>
</evidence>
<dbReference type="Pfam" id="PF13692">
    <property type="entry name" value="Glyco_trans_1_4"/>
    <property type="match status" value="1"/>
</dbReference>
<evidence type="ECO:0000256" key="1">
    <source>
        <dbReference type="ARBA" id="ARBA00022676"/>
    </source>
</evidence>
<dbReference type="InterPro" id="IPR028098">
    <property type="entry name" value="Glyco_trans_4-like_N"/>
</dbReference>
<evidence type="ECO:0000259" key="3">
    <source>
        <dbReference type="Pfam" id="PF13439"/>
    </source>
</evidence>
<dbReference type="Gene3D" id="3.40.50.2000">
    <property type="entry name" value="Glycogen Phosphorylase B"/>
    <property type="match status" value="2"/>
</dbReference>
<feature type="domain" description="Glycosyltransferase subfamily 4-like N-terminal" evidence="3">
    <location>
        <begin position="12"/>
        <end position="171"/>
    </location>
</feature>
<reference evidence="4 5" key="1">
    <citation type="journal article" date="2015" name="Int. J. Syst. Evol. Microbiol.">
        <title>Sphingomonas hengshuiensis sp. nov., isolated from lake wetland.</title>
        <authorList>
            <person name="Wei S."/>
            <person name="Wang T."/>
            <person name="Liu H."/>
            <person name="Zhang C."/>
            <person name="Guo J."/>
            <person name="Wang Q."/>
            <person name="Liang K."/>
            <person name="Zhang Z."/>
        </authorList>
    </citation>
    <scope>NUCLEOTIDE SEQUENCE [LARGE SCALE GENOMIC DNA]</scope>
    <source>
        <strain evidence="4 5">WHSC-8</strain>
    </source>
</reference>
<evidence type="ECO:0000313" key="4">
    <source>
        <dbReference type="EMBL" id="AJP72835.1"/>
    </source>
</evidence>
<dbReference type="AlphaFoldDB" id="A0A7U4J9P2"/>
<dbReference type="KEGG" id="sphi:TS85_15190"/>
<name>A0A7U4J9P2_9SPHN</name>
<dbReference type="PANTHER" id="PTHR12526:SF510">
    <property type="entry name" value="D-INOSITOL 3-PHOSPHATE GLYCOSYLTRANSFERASE"/>
    <property type="match status" value="1"/>
</dbReference>
<dbReference type="Pfam" id="PF13439">
    <property type="entry name" value="Glyco_transf_4"/>
    <property type="match status" value="1"/>
</dbReference>
<protein>
    <recommendedName>
        <fullName evidence="3">Glycosyltransferase subfamily 4-like N-terminal domain-containing protein</fullName>
    </recommendedName>
</protein>
<keyword evidence="5" id="KW-1185">Reference proteome</keyword>
<gene>
    <name evidence="4" type="ORF">TS85_15190</name>
</gene>
<sequence>MRVVHVIGSLGVGGAERMLERLCVRHRQDGRSDPCVVSLTDAGPIGVRLRAQGIETHALGAEGPAAALVALARLVPLLRRLRPDIVQTWLYHADLIGGIAARLSGRGKLVWNLRCSDPGANPRTRALVRVNAVLSRALPDAILCCGEEARRAHVALGYDPRRMTVLPNGFEVGHFQPVSGRHSGGHRFVAIGRDDPLKNFALFVEAAGIVAARDPAARFVLLGRGVADNPDYRRRIAALGLVDRFTLGDQVDDVRQPLAEADIFCSTSRHEGFPNVLCEAMLMGVPCVATDAGDSALIVGDTGRIVREAGAATFAEAMLALSRDVARDRAAMAAAARQRIVAHFEIGAVAERYAGFYDALLRDGGR</sequence>
<reference evidence="4 5" key="2">
    <citation type="submission" date="2015-02" db="EMBL/GenBank/DDBJ databases">
        <title>The complete genome of Sphingomonas hengshuiensis sp. WHSC-8 isolated from soil of Hengshui Lake.</title>
        <authorList>
            <person name="Wei S."/>
            <person name="Guo J."/>
            <person name="Su C."/>
            <person name="Wu R."/>
            <person name="Zhang Z."/>
            <person name="Liang K."/>
            <person name="Li H."/>
            <person name="Wang T."/>
            <person name="Liu H."/>
            <person name="Zhang C."/>
            <person name="Li Z."/>
            <person name="Wang Q."/>
            <person name="Meng J."/>
        </authorList>
    </citation>
    <scope>NUCLEOTIDE SEQUENCE [LARGE SCALE GENOMIC DNA]</scope>
    <source>
        <strain evidence="4 5">WHSC-8</strain>
    </source>
</reference>
<dbReference type="OrthoDB" id="5147801at2"/>
<dbReference type="SUPFAM" id="SSF53756">
    <property type="entry name" value="UDP-Glycosyltransferase/glycogen phosphorylase"/>
    <property type="match status" value="1"/>
</dbReference>
<dbReference type="PANTHER" id="PTHR12526">
    <property type="entry name" value="GLYCOSYLTRANSFERASE"/>
    <property type="match status" value="1"/>
</dbReference>
<dbReference type="RefSeq" id="WP_044333319.1">
    <property type="nucleotide sequence ID" value="NZ_CP010836.1"/>
</dbReference>
<proteinExistence type="predicted"/>
<keyword evidence="1" id="KW-0328">Glycosyltransferase</keyword>
<dbReference type="EMBL" id="CP010836">
    <property type="protein sequence ID" value="AJP72835.1"/>
    <property type="molecule type" value="Genomic_DNA"/>
</dbReference>
<organism evidence="4 5">
    <name type="scientific">Sphingomonas hengshuiensis</name>
    <dbReference type="NCBI Taxonomy" id="1609977"/>
    <lineage>
        <taxon>Bacteria</taxon>
        <taxon>Pseudomonadati</taxon>
        <taxon>Pseudomonadota</taxon>
        <taxon>Alphaproteobacteria</taxon>
        <taxon>Sphingomonadales</taxon>
        <taxon>Sphingomonadaceae</taxon>
        <taxon>Sphingomonas</taxon>
    </lineage>
</organism>
<dbReference type="GO" id="GO:0016757">
    <property type="term" value="F:glycosyltransferase activity"/>
    <property type="evidence" value="ECO:0007669"/>
    <property type="project" value="UniProtKB-KW"/>
</dbReference>
<dbReference type="Proteomes" id="UP000032300">
    <property type="component" value="Chromosome"/>
</dbReference>
<accession>A0A7U4J9P2</accession>
<keyword evidence="2" id="KW-0808">Transferase</keyword>